<evidence type="ECO:0000256" key="2">
    <source>
        <dbReference type="ARBA" id="ARBA00022801"/>
    </source>
</evidence>
<dbReference type="InterPro" id="IPR025705">
    <property type="entry name" value="Beta_hexosaminidase_sua/sub"/>
</dbReference>
<dbReference type="Proteomes" id="UP000464674">
    <property type="component" value="Chromosome"/>
</dbReference>
<dbReference type="GO" id="GO:0005975">
    <property type="term" value="P:carbohydrate metabolic process"/>
    <property type="evidence" value="ECO:0007669"/>
    <property type="project" value="InterPro"/>
</dbReference>
<dbReference type="GO" id="GO:0006689">
    <property type="term" value="P:ganglioside catabolic process"/>
    <property type="evidence" value="ECO:0007669"/>
    <property type="project" value="TreeGrafter"/>
</dbReference>
<evidence type="ECO:0000256" key="5">
    <source>
        <dbReference type="PIRSR" id="PIRSR625705-1"/>
    </source>
</evidence>
<sequence>MPIMPFPRRFRSFAMVMLCAGTACTPALAAPALMPQPVQYQPQGSALPLAGGVQVQWQGVRSPLLERAVARFEQRLAALSARPAVAGAPAGLVLRINCQHADPDMLSVHMREHYQLHTGADGATLVADGPAGVLRGLATLLQLVESGEAGPVLDGAEIDDSPRFAWRGMLVDVSRHFMSPAALERQLDMMELTKLNVLHLHLSDGQGFRVESRVYPRLQQVASHGQYYTQQQVRDLVAFAADRGIRIVPEFDAPGHSYAMLLAYPQYAAQPIATPLDPRRVVRAAFDPTNPDTYVFLARLYHEMAGLFPDAYFHVGGDEVRPDEWTANPRISAYMQQHGYASAPALQAAFTRRVLAIVAHEGKTMMGWDELLDAPTPPGIVIEPWRGSRYTAQATAAGHPVVVSAGYYLDLLLPAADHYRVDPLDPVGNGLPPDQVAAAHAPALAPFALDPAASMTTAQDGLVLGAEAALWTEIVSEEMLDARLWPRAAALAERFWSPAAVRDEAALALRLPVVQAELEILGNRAAADRHRMMARLTPDGIAPLATLLAVTTPVRNYALNHVFGPGHVAATSTPPALDRVADIATPDSFQAAAFTRDVAAYVGGQHDLAASLRARLEIWRDNDTRLRQVVATRPALREALPASGQLAELACVGLYALDGTLAAHQAQVAAVLQIAQDQFAASASMLAVRSSPQPAGDLLQAITPGIAGLVQGHM</sequence>
<reference evidence="9 10" key="1">
    <citation type="journal article" date="2020" name="Carbohydr. Polym.">
        <title>Characterization and optimization of production of bacterial cellulose from strain CGMCC 17276 based on whole-genome analysis.</title>
        <authorList>
            <person name="Lu T."/>
            <person name="Gao H."/>
            <person name="Liao B."/>
            <person name="Wu J."/>
            <person name="Zhang W."/>
            <person name="Huang J."/>
            <person name="Liu M."/>
            <person name="Huang J."/>
            <person name="Chang Z."/>
            <person name="Jin M."/>
            <person name="Yi Z."/>
            <person name="Jiang D."/>
        </authorList>
    </citation>
    <scope>NUCLEOTIDE SEQUENCE [LARGE SCALE GENOMIC DNA]</scope>
    <source>
        <strain evidence="9 10">CGMCC 17276</strain>
    </source>
</reference>
<dbReference type="Pfam" id="PF02838">
    <property type="entry name" value="Glyco_hydro_20b"/>
    <property type="match status" value="1"/>
</dbReference>
<dbReference type="Gene3D" id="3.30.379.10">
    <property type="entry name" value="Chitobiase/beta-hexosaminidase domain 2-like"/>
    <property type="match status" value="1"/>
</dbReference>
<dbReference type="SUPFAM" id="SSF55545">
    <property type="entry name" value="beta-N-acetylhexosaminidase-like domain"/>
    <property type="match status" value="1"/>
</dbReference>
<dbReference type="EMBL" id="CP041348">
    <property type="protein sequence ID" value="QHC34187.1"/>
    <property type="molecule type" value="Genomic_DNA"/>
</dbReference>
<dbReference type="GO" id="GO:0016020">
    <property type="term" value="C:membrane"/>
    <property type="evidence" value="ECO:0007669"/>
    <property type="project" value="TreeGrafter"/>
</dbReference>
<dbReference type="OrthoDB" id="9763537at2"/>
<keyword evidence="2 9" id="KW-0378">Hydrolase</keyword>
<feature type="signal peptide" evidence="6">
    <location>
        <begin position="1"/>
        <end position="29"/>
    </location>
</feature>
<dbReference type="PRINTS" id="PR00738">
    <property type="entry name" value="GLHYDRLASE20"/>
</dbReference>
<feature type="active site" description="Proton donor" evidence="5">
    <location>
        <position position="319"/>
    </location>
</feature>
<evidence type="ECO:0000256" key="4">
    <source>
        <dbReference type="ARBA" id="ARBA00033000"/>
    </source>
</evidence>
<evidence type="ECO:0000256" key="6">
    <source>
        <dbReference type="SAM" id="SignalP"/>
    </source>
</evidence>
<protein>
    <recommendedName>
        <fullName evidence="4">N-acetyl-beta-glucosaminidase</fullName>
    </recommendedName>
</protein>
<evidence type="ECO:0000256" key="3">
    <source>
        <dbReference type="ARBA" id="ARBA00023295"/>
    </source>
</evidence>
<keyword evidence="6" id="KW-0732">Signal</keyword>
<evidence type="ECO:0000259" key="7">
    <source>
        <dbReference type="Pfam" id="PF00728"/>
    </source>
</evidence>
<dbReference type="GO" id="GO:0030203">
    <property type="term" value="P:glycosaminoglycan metabolic process"/>
    <property type="evidence" value="ECO:0007669"/>
    <property type="project" value="TreeGrafter"/>
</dbReference>
<feature type="domain" description="Beta-hexosaminidase bacterial type N-terminal" evidence="8">
    <location>
        <begin position="31"/>
        <end position="160"/>
    </location>
</feature>
<accession>A0A857FLQ6</accession>
<dbReference type="InterPro" id="IPR029018">
    <property type="entry name" value="Hex-like_dom2"/>
</dbReference>
<name>A0A857FLQ6_KOMXY</name>
<dbReference type="Pfam" id="PF00728">
    <property type="entry name" value="Glyco_hydro_20"/>
    <property type="match status" value="1"/>
</dbReference>
<dbReference type="GO" id="GO:0004563">
    <property type="term" value="F:beta-N-acetylhexosaminidase activity"/>
    <property type="evidence" value="ECO:0007669"/>
    <property type="project" value="InterPro"/>
</dbReference>
<gene>
    <name evidence="9" type="ORF">FMA36_00455</name>
</gene>
<dbReference type="InterPro" id="IPR015883">
    <property type="entry name" value="Glyco_hydro_20_cat"/>
</dbReference>
<organism evidence="9 10">
    <name type="scientific">Komagataeibacter xylinus</name>
    <name type="common">Gluconacetobacter xylinus</name>
    <dbReference type="NCBI Taxonomy" id="28448"/>
    <lineage>
        <taxon>Bacteria</taxon>
        <taxon>Pseudomonadati</taxon>
        <taxon>Pseudomonadota</taxon>
        <taxon>Alphaproteobacteria</taxon>
        <taxon>Acetobacterales</taxon>
        <taxon>Acetobacteraceae</taxon>
        <taxon>Komagataeibacter</taxon>
    </lineage>
</organism>
<evidence type="ECO:0000256" key="1">
    <source>
        <dbReference type="ARBA" id="ARBA00006285"/>
    </source>
</evidence>
<dbReference type="GO" id="GO:0005764">
    <property type="term" value="C:lysosome"/>
    <property type="evidence" value="ECO:0007669"/>
    <property type="project" value="TreeGrafter"/>
</dbReference>
<evidence type="ECO:0000313" key="10">
    <source>
        <dbReference type="Proteomes" id="UP000464674"/>
    </source>
</evidence>
<evidence type="ECO:0000313" key="9">
    <source>
        <dbReference type="EMBL" id="QHC34187.1"/>
    </source>
</evidence>
<dbReference type="PANTHER" id="PTHR22600">
    <property type="entry name" value="BETA-HEXOSAMINIDASE"/>
    <property type="match status" value="1"/>
</dbReference>
<comment type="similarity">
    <text evidence="1">Belongs to the glycosyl hydrolase 20 family.</text>
</comment>
<dbReference type="PANTHER" id="PTHR22600:SF21">
    <property type="entry name" value="BETA-HEXOSAMINIDASE A"/>
    <property type="match status" value="1"/>
</dbReference>
<keyword evidence="3" id="KW-0326">Glycosidase</keyword>
<dbReference type="Gene3D" id="3.20.20.80">
    <property type="entry name" value="Glycosidases"/>
    <property type="match status" value="1"/>
</dbReference>
<feature type="domain" description="Glycoside hydrolase family 20 catalytic" evidence="7">
    <location>
        <begin position="164"/>
        <end position="498"/>
    </location>
</feature>
<dbReference type="InterPro" id="IPR017853">
    <property type="entry name" value="GH"/>
</dbReference>
<dbReference type="SUPFAM" id="SSF51445">
    <property type="entry name" value="(Trans)glycosidases"/>
    <property type="match status" value="1"/>
</dbReference>
<dbReference type="InterPro" id="IPR015882">
    <property type="entry name" value="HEX_bac_N"/>
</dbReference>
<evidence type="ECO:0000259" key="8">
    <source>
        <dbReference type="Pfam" id="PF02838"/>
    </source>
</evidence>
<proteinExistence type="inferred from homology"/>
<dbReference type="AlphaFoldDB" id="A0A857FLQ6"/>
<feature type="chain" id="PRO_5032449787" description="N-acetyl-beta-glucosaminidase" evidence="6">
    <location>
        <begin position="30"/>
        <end position="714"/>
    </location>
</feature>